<dbReference type="InterPro" id="IPR011600">
    <property type="entry name" value="Pept_C14_caspase"/>
</dbReference>
<dbReference type="InterPro" id="IPR025493">
    <property type="entry name" value="DUF4384"/>
</dbReference>
<sequence length="750" mass="82135">MKRRTFLQWCRSILTVLGVTEAEWLTLGNRYYQALAEPSTRKLALLVGINKYPKKSELSGCLTDVELQRELLVHRFGFQPEDIICLTDEKATRESIENAFLEHLVAAARPEDVVVFHFSGYGSRVQLGQQLEDTLENALVPVNGEADTQENTIANYLLEETLELMLRSLSTERVIGVLDTSFYAPTQTSSTGLRSRARQILPQATLTTTELEFKQKLQDKLAIKDLLKIRRNLGVLTATSDPMQLAGEVHVSGVSAGLFTYALTQSLWEATPATTIQISLSDVVSSLRQLGISRQQPALLADHKNLPSQAQLADLLIPNSSIGGQGVVIAIEDEGKTFQLWLGGLPLQVLQYYGANCRLNVVSQLGTPVQLVLRSRTGLTAKAQLYRPNETSSIQVGQLVQESIRVLPRNINLMIALDAKLDRIERVDATSAFATVSRLSSVVVGEQAADYVFGKVPELDIKDLANSSTVVSPSPYGLFSLGGELIPNTDGTPGEAVKVAVQRLVPKLEAPLAAKLWRLTENQGSSRLEINAVLEIIDGVSPKILMQRETLLTKQGELKRSSLGSASHIPSVPIGSRIQYRVENMSDRLVHLMLLGLNSSRTAIALYPWYKSTAADSSQTKPMFKDVVITPGEIRTVPQTTTSFEWVVQGPASLSETQLIISTAPFTQTLAVLEASKQPSANQQRIQPLINPLEVAQAVLQDLHNASAVADANVTTTDSYMLDVNNWASLNFIYQVASDSHINVPELQPS</sequence>
<keyword evidence="4" id="KW-1185">Reference proteome</keyword>
<dbReference type="AlphaFoldDB" id="A0AAP5M7N5"/>
<dbReference type="InterPro" id="IPR029030">
    <property type="entry name" value="Caspase-like_dom_sf"/>
</dbReference>
<protein>
    <submittedName>
        <fullName evidence="3">Caspase family protein</fullName>
    </submittedName>
</protein>
<dbReference type="Proteomes" id="UP000667802">
    <property type="component" value="Unassembled WGS sequence"/>
</dbReference>
<dbReference type="GO" id="GO:0005737">
    <property type="term" value="C:cytoplasm"/>
    <property type="evidence" value="ECO:0007669"/>
    <property type="project" value="TreeGrafter"/>
</dbReference>
<dbReference type="GO" id="GO:0006508">
    <property type="term" value="P:proteolysis"/>
    <property type="evidence" value="ECO:0007669"/>
    <property type="project" value="InterPro"/>
</dbReference>
<evidence type="ECO:0000259" key="2">
    <source>
        <dbReference type="Pfam" id="PF14326"/>
    </source>
</evidence>
<feature type="domain" description="Peptidase C14 caspase" evidence="1">
    <location>
        <begin position="41"/>
        <end position="299"/>
    </location>
</feature>
<comment type="caution">
    <text evidence="3">The sequence shown here is derived from an EMBL/GenBank/DDBJ whole genome shotgun (WGS) entry which is preliminary data.</text>
</comment>
<dbReference type="GO" id="GO:0004197">
    <property type="term" value="F:cysteine-type endopeptidase activity"/>
    <property type="evidence" value="ECO:0007669"/>
    <property type="project" value="InterPro"/>
</dbReference>
<proteinExistence type="predicted"/>
<organism evidence="3 4">
    <name type="scientific">Aetokthonos hydrillicola Thurmond2011</name>
    <dbReference type="NCBI Taxonomy" id="2712845"/>
    <lineage>
        <taxon>Bacteria</taxon>
        <taxon>Bacillati</taxon>
        <taxon>Cyanobacteriota</taxon>
        <taxon>Cyanophyceae</taxon>
        <taxon>Nostocales</taxon>
        <taxon>Hapalosiphonaceae</taxon>
        <taxon>Aetokthonos</taxon>
    </lineage>
</organism>
<evidence type="ECO:0000313" key="3">
    <source>
        <dbReference type="EMBL" id="MDR9893912.1"/>
    </source>
</evidence>
<evidence type="ECO:0000259" key="1">
    <source>
        <dbReference type="Pfam" id="PF00656"/>
    </source>
</evidence>
<dbReference type="Pfam" id="PF00656">
    <property type="entry name" value="Peptidase_C14"/>
    <property type="match status" value="1"/>
</dbReference>
<dbReference type="PIRSF" id="PIRSF007398">
    <property type="entry name" value="Sll0148_caspase"/>
    <property type="match status" value="1"/>
</dbReference>
<dbReference type="InterPro" id="IPR050452">
    <property type="entry name" value="Metacaspase"/>
</dbReference>
<dbReference type="PANTHER" id="PTHR48104:SF30">
    <property type="entry name" value="METACASPASE-1"/>
    <property type="match status" value="1"/>
</dbReference>
<feature type="domain" description="DUF4384" evidence="2">
    <location>
        <begin position="572"/>
        <end position="665"/>
    </location>
</feature>
<evidence type="ECO:0000313" key="4">
    <source>
        <dbReference type="Proteomes" id="UP000667802"/>
    </source>
</evidence>
<accession>A0AAP5M7N5</accession>
<dbReference type="PANTHER" id="PTHR48104">
    <property type="entry name" value="METACASPASE-4"/>
    <property type="match status" value="1"/>
</dbReference>
<dbReference type="InterPro" id="IPR011189">
    <property type="entry name" value="UCP_caspase_lke"/>
</dbReference>
<dbReference type="EMBL" id="JAALHA020000001">
    <property type="protein sequence ID" value="MDR9893912.1"/>
    <property type="molecule type" value="Genomic_DNA"/>
</dbReference>
<reference evidence="4" key="1">
    <citation type="journal article" date="2021" name="Science">
        <title>Hunting the eagle killer: A cyanobacterial neurotoxin causes vacuolar myelinopathy.</title>
        <authorList>
            <person name="Breinlinger S."/>
            <person name="Phillips T.J."/>
            <person name="Haram B.N."/>
            <person name="Mares J."/>
            <person name="Martinez Yerena J.A."/>
            <person name="Hrouzek P."/>
            <person name="Sobotka R."/>
            <person name="Henderson W.M."/>
            <person name="Schmieder P."/>
            <person name="Williams S.M."/>
            <person name="Lauderdale J.D."/>
            <person name="Wilde H.D."/>
            <person name="Gerrin W."/>
            <person name="Kust A."/>
            <person name="Washington J.W."/>
            <person name="Wagner C."/>
            <person name="Geier B."/>
            <person name="Liebeke M."/>
            <person name="Enke H."/>
            <person name="Niedermeyer T.H.J."/>
            <person name="Wilde S.B."/>
        </authorList>
    </citation>
    <scope>NUCLEOTIDE SEQUENCE [LARGE SCALE GENOMIC DNA]</scope>
    <source>
        <strain evidence="4">Thurmond2011</strain>
    </source>
</reference>
<dbReference type="SUPFAM" id="SSF52129">
    <property type="entry name" value="Caspase-like"/>
    <property type="match status" value="1"/>
</dbReference>
<dbReference type="Gene3D" id="3.40.50.1460">
    <property type="match status" value="1"/>
</dbReference>
<dbReference type="Pfam" id="PF14326">
    <property type="entry name" value="DUF4384"/>
    <property type="match status" value="1"/>
</dbReference>
<dbReference type="RefSeq" id="WP_208341260.1">
    <property type="nucleotide sequence ID" value="NZ_CAWQFN010000835.1"/>
</dbReference>
<name>A0AAP5M7N5_9CYAN</name>
<gene>
    <name evidence="3" type="ORF">G7B40_004895</name>
</gene>